<keyword evidence="9 20" id="KW-0418">Kinase</keyword>
<keyword evidence="4" id="KW-1003">Cell membrane</keyword>
<dbReference type="EMBL" id="AP019400">
    <property type="protein sequence ID" value="BBI32295.1"/>
    <property type="molecule type" value="Genomic_DNA"/>
</dbReference>
<evidence type="ECO:0000256" key="3">
    <source>
        <dbReference type="ARBA" id="ARBA00012438"/>
    </source>
</evidence>
<dbReference type="PANTHER" id="PTHR45528">
    <property type="entry name" value="SENSOR HISTIDINE KINASE CPXA"/>
    <property type="match status" value="1"/>
</dbReference>
<evidence type="ECO:0000256" key="2">
    <source>
        <dbReference type="ARBA" id="ARBA00004651"/>
    </source>
</evidence>
<dbReference type="InterPro" id="IPR050398">
    <property type="entry name" value="HssS/ArlS-like"/>
</dbReference>
<keyword evidence="6" id="KW-0808">Transferase</keyword>
<evidence type="ECO:0000256" key="12">
    <source>
        <dbReference type="ARBA" id="ARBA00023012"/>
    </source>
</evidence>
<dbReference type="InterPro" id="IPR004358">
    <property type="entry name" value="Sig_transdc_His_kin-like_C"/>
</dbReference>
<dbReference type="InterPro" id="IPR003660">
    <property type="entry name" value="HAMP_dom"/>
</dbReference>
<evidence type="ECO:0000256" key="15">
    <source>
        <dbReference type="ARBA" id="ARBA00037219"/>
    </source>
</evidence>
<dbReference type="InterPro" id="IPR003661">
    <property type="entry name" value="HisK_dim/P_dom"/>
</dbReference>
<evidence type="ECO:0000256" key="17">
    <source>
        <dbReference type="SAM" id="Phobius"/>
    </source>
</evidence>
<dbReference type="PROSITE" id="PS50109">
    <property type="entry name" value="HIS_KIN"/>
    <property type="match status" value="1"/>
</dbReference>
<keyword evidence="5" id="KW-0597">Phosphoprotein</keyword>
<evidence type="ECO:0000256" key="5">
    <source>
        <dbReference type="ARBA" id="ARBA00022553"/>
    </source>
</evidence>
<gene>
    <name evidence="20" type="ORF">KCTCHS21_16940</name>
</gene>
<dbReference type="Gene3D" id="3.30.565.10">
    <property type="entry name" value="Histidine kinase-like ATPase, C-terminal domain"/>
    <property type="match status" value="1"/>
</dbReference>
<dbReference type="CDD" id="cd00082">
    <property type="entry name" value="HisKA"/>
    <property type="match status" value="1"/>
</dbReference>
<evidence type="ECO:0000256" key="16">
    <source>
        <dbReference type="ARBA" id="ARBA00040841"/>
    </source>
</evidence>
<evidence type="ECO:0000256" key="14">
    <source>
        <dbReference type="ARBA" id="ARBA00023136"/>
    </source>
</evidence>
<dbReference type="SUPFAM" id="SSF158472">
    <property type="entry name" value="HAMP domain-like"/>
    <property type="match status" value="1"/>
</dbReference>
<comment type="catalytic activity">
    <reaction evidence="1">
        <text>ATP + protein L-histidine = ADP + protein N-phospho-L-histidine.</text>
        <dbReference type="EC" id="2.7.13.3"/>
    </reaction>
</comment>
<dbReference type="PANTHER" id="PTHR45528:SF11">
    <property type="entry name" value="HISTIDINE KINASE"/>
    <property type="match status" value="1"/>
</dbReference>
<keyword evidence="12" id="KW-0902">Two-component regulatory system</keyword>
<keyword evidence="8" id="KW-0547">Nucleotide-binding</keyword>
<dbReference type="FunFam" id="3.30.565.10:FF:000006">
    <property type="entry name" value="Sensor histidine kinase WalK"/>
    <property type="match status" value="1"/>
</dbReference>
<dbReference type="PROSITE" id="PS50885">
    <property type="entry name" value="HAMP"/>
    <property type="match status" value="1"/>
</dbReference>
<dbReference type="InterPro" id="IPR036890">
    <property type="entry name" value="HATPase_C_sf"/>
</dbReference>
<dbReference type="Gene3D" id="1.10.287.130">
    <property type="match status" value="1"/>
</dbReference>
<dbReference type="SUPFAM" id="SSF47384">
    <property type="entry name" value="Homodimeric domain of signal transducing histidine kinase"/>
    <property type="match status" value="1"/>
</dbReference>
<dbReference type="SMART" id="SM00387">
    <property type="entry name" value="HATPase_c"/>
    <property type="match status" value="1"/>
</dbReference>
<comment type="subcellular location">
    <subcellularLocation>
        <location evidence="2">Cell membrane</location>
        <topology evidence="2">Multi-pass membrane protein</topology>
    </subcellularLocation>
</comment>
<dbReference type="InterPro" id="IPR005467">
    <property type="entry name" value="His_kinase_dom"/>
</dbReference>
<evidence type="ECO:0000256" key="4">
    <source>
        <dbReference type="ARBA" id="ARBA00022475"/>
    </source>
</evidence>
<reference evidence="20 21" key="1">
    <citation type="submission" date="2019-01" db="EMBL/GenBank/DDBJ databases">
        <title>Complete genome sequence of Cohnella hallensis HS21 isolated from Korean fir (Abies koreana) rhizospheric soil.</title>
        <authorList>
            <person name="Jiang L."/>
            <person name="Kang S.W."/>
            <person name="Kim S."/>
            <person name="Jung J."/>
            <person name="Kim C.Y."/>
            <person name="Kim D.H."/>
            <person name="Kim S.W."/>
            <person name="Lee J."/>
        </authorList>
    </citation>
    <scope>NUCLEOTIDE SEQUENCE [LARGE SCALE GENOMIC DNA]</scope>
    <source>
        <strain evidence="20 21">HS21</strain>
    </source>
</reference>
<name>A0A3T1D2R2_9BACL</name>
<dbReference type="AlphaFoldDB" id="A0A3T1D2R2"/>
<protein>
    <recommendedName>
        <fullName evidence="16">Heme sensor protein HssS</fullName>
        <ecNumber evidence="3">2.7.13.3</ecNumber>
    </recommendedName>
</protein>
<dbReference type="EC" id="2.7.13.3" evidence="3"/>
<dbReference type="FunFam" id="1.10.287.130:FF:000001">
    <property type="entry name" value="Two-component sensor histidine kinase"/>
    <property type="match status" value="1"/>
</dbReference>
<sequence>MIFVGTVIASLILAFVIASLLYRSQIQQMISDNLVTNGKKLIQTYQSISTTQLEPFMNGISGLSNSRIQIYNQAGEQILKEQHEPLIIDPLIVKRVIAGSVIRDLKNRKDGQTIVGLPFQDQNGNYALFLMVEASGLEKMFQNTVRTILFIILLIGSVLIFFAAGYIVKPIRRLTKATRRMAKGNFNVGLRTKRKDEIGQLTTSFNEMAIELSKLDRMRQEFVTNVSHEIQTPLTSISGFTKALKHKNMSEESRIHYLSIIEEESERLSRLGQNLLHLSQLQLEDLPLKLSTFRLDEQLRKIVIALEPQWSAKQLVIELELLEVIVQADGDQLGQVWINLLSNSIKFTPQQGTIRIGTAISSHDAVVTISDSGIGIPVEERVDIFKPFHMVDRARDGSQKGNGLGLSITKQIIDLHNGDIQVTGNPGEGTTFIVRIPQSFKNQ</sequence>
<feature type="domain" description="HAMP" evidence="19">
    <location>
        <begin position="165"/>
        <end position="217"/>
    </location>
</feature>
<dbReference type="Proteomes" id="UP000289856">
    <property type="component" value="Chromosome"/>
</dbReference>
<evidence type="ECO:0000256" key="11">
    <source>
        <dbReference type="ARBA" id="ARBA00022989"/>
    </source>
</evidence>
<evidence type="ECO:0000259" key="19">
    <source>
        <dbReference type="PROSITE" id="PS50885"/>
    </source>
</evidence>
<dbReference type="GO" id="GO:0005524">
    <property type="term" value="F:ATP binding"/>
    <property type="evidence" value="ECO:0007669"/>
    <property type="project" value="UniProtKB-KW"/>
</dbReference>
<dbReference type="Pfam" id="PF00512">
    <property type="entry name" value="HisKA"/>
    <property type="match status" value="1"/>
</dbReference>
<dbReference type="Gene3D" id="6.10.340.10">
    <property type="match status" value="1"/>
</dbReference>
<dbReference type="Pfam" id="PF00672">
    <property type="entry name" value="HAMP"/>
    <property type="match status" value="1"/>
</dbReference>
<evidence type="ECO:0000256" key="1">
    <source>
        <dbReference type="ARBA" id="ARBA00000085"/>
    </source>
</evidence>
<dbReference type="KEGG" id="cohn:KCTCHS21_16940"/>
<dbReference type="InterPro" id="IPR003594">
    <property type="entry name" value="HATPase_dom"/>
</dbReference>
<keyword evidence="14 17" id="KW-0472">Membrane</keyword>
<evidence type="ECO:0000256" key="6">
    <source>
        <dbReference type="ARBA" id="ARBA00022679"/>
    </source>
</evidence>
<evidence type="ECO:0000313" key="21">
    <source>
        <dbReference type="Proteomes" id="UP000289856"/>
    </source>
</evidence>
<evidence type="ECO:0000256" key="7">
    <source>
        <dbReference type="ARBA" id="ARBA00022692"/>
    </source>
</evidence>
<keyword evidence="21" id="KW-1185">Reference proteome</keyword>
<dbReference type="Pfam" id="PF02518">
    <property type="entry name" value="HATPase_c"/>
    <property type="match status" value="1"/>
</dbReference>
<keyword evidence="13" id="KW-0843">Virulence</keyword>
<evidence type="ECO:0000256" key="13">
    <source>
        <dbReference type="ARBA" id="ARBA00023026"/>
    </source>
</evidence>
<dbReference type="CDD" id="cd06225">
    <property type="entry name" value="HAMP"/>
    <property type="match status" value="1"/>
</dbReference>
<keyword evidence="10" id="KW-0067">ATP-binding</keyword>
<feature type="transmembrane region" description="Helical" evidence="17">
    <location>
        <begin position="148"/>
        <end position="168"/>
    </location>
</feature>
<proteinExistence type="predicted"/>
<dbReference type="GO" id="GO:0005886">
    <property type="term" value="C:plasma membrane"/>
    <property type="evidence" value="ECO:0007669"/>
    <property type="project" value="UniProtKB-SubCell"/>
</dbReference>
<dbReference type="GO" id="GO:0000155">
    <property type="term" value="F:phosphorelay sensor kinase activity"/>
    <property type="evidence" value="ECO:0007669"/>
    <property type="project" value="InterPro"/>
</dbReference>
<evidence type="ECO:0000313" key="20">
    <source>
        <dbReference type="EMBL" id="BBI32295.1"/>
    </source>
</evidence>
<comment type="function">
    <text evidence="15">Member of the two-component regulatory system HssS/HssR involved in intracellular heme homeostasis and tempering of staphylococcal virulence. HssS functions as a heme sensor histidine kinase which is autophosphorylated at a histidine residue and transfers its phosphate group to an aspartate residue of HssR. HssR/HssS activates the expression of hrtAB, an efflux pump, in response to extracellular heme, hemin, hemoglobin or blood.</text>
</comment>
<dbReference type="InterPro" id="IPR036097">
    <property type="entry name" value="HisK_dim/P_sf"/>
</dbReference>
<dbReference type="PRINTS" id="PR00344">
    <property type="entry name" value="BCTRLSENSOR"/>
</dbReference>
<evidence type="ECO:0000256" key="10">
    <source>
        <dbReference type="ARBA" id="ARBA00022840"/>
    </source>
</evidence>
<dbReference type="SMART" id="SM00304">
    <property type="entry name" value="HAMP"/>
    <property type="match status" value="1"/>
</dbReference>
<accession>A0A3T1D2R2</accession>
<dbReference type="SMART" id="SM00388">
    <property type="entry name" value="HisKA"/>
    <property type="match status" value="1"/>
</dbReference>
<feature type="domain" description="Histidine kinase" evidence="18">
    <location>
        <begin position="225"/>
        <end position="440"/>
    </location>
</feature>
<evidence type="ECO:0000259" key="18">
    <source>
        <dbReference type="PROSITE" id="PS50109"/>
    </source>
</evidence>
<dbReference type="SUPFAM" id="SSF55874">
    <property type="entry name" value="ATPase domain of HSP90 chaperone/DNA topoisomerase II/histidine kinase"/>
    <property type="match status" value="1"/>
</dbReference>
<evidence type="ECO:0000256" key="8">
    <source>
        <dbReference type="ARBA" id="ARBA00022741"/>
    </source>
</evidence>
<keyword evidence="7 17" id="KW-0812">Transmembrane</keyword>
<evidence type="ECO:0000256" key="9">
    <source>
        <dbReference type="ARBA" id="ARBA00022777"/>
    </source>
</evidence>
<keyword evidence="11 17" id="KW-1133">Transmembrane helix</keyword>
<organism evidence="20 21">
    <name type="scientific">Cohnella abietis</name>
    <dbReference type="NCBI Taxonomy" id="2507935"/>
    <lineage>
        <taxon>Bacteria</taxon>
        <taxon>Bacillati</taxon>
        <taxon>Bacillota</taxon>
        <taxon>Bacilli</taxon>
        <taxon>Bacillales</taxon>
        <taxon>Paenibacillaceae</taxon>
        <taxon>Cohnella</taxon>
    </lineage>
</organism>